<name>A0A3D9MAW5_9FLAO</name>
<protein>
    <submittedName>
        <fullName evidence="1">Uncharacterized protein</fullName>
    </submittedName>
</protein>
<evidence type="ECO:0000313" key="1">
    <source>
        <dbReference type="EMBL" id="REE16985.1"/>
    </source>
</evidence>
<dbReference type="OrthoDB" id="1434436at2"/>
<proteinExistence type="predicted"/>
<organism evidence="1 2">
    <name type="scientific">Winogradskyella pacifica</name>
    <dbReference type="NCBI Taxonomy" id="664642"/>
    <lineage>
        <taxon>Bacteria</taxon>
        <taxon>Pseudomonadati</taxon>
        <taxon>Bacteroidota</taxon>
        <taxon>Flavobacteriia</taxon>
        <taxon>Flavobacteriales</taxon>
        <taxon>Flavobacteriaceae</taxon>
        <taxon>Winogradskyella</taxon>
    </lineage>
</organism>
<dbReference type="AlphaFoldDB" id="A0A3D9MAW5"/>
<dbReference type="RefSeq" id="WP_115810713.1">
    <property type="nucleotide sequence ID" value="NZ_QREI01000005.1"/>
</dbReference>
<reference evidence="1 2" key="1">
    <citation type="submission" date="2018-07" db="EMBL/GenBank/DDBJ databases">
        <title>Genomic Encyclopedia of Type Strains, Phase III (KMG-III): the genomes of soil and plant-associated and newly described type strains.</title>
        <authorList>
            <person name="Whitman W."/>
        </authorList>
    </citation>
    <scope>NUCLEOTIDE SEQUENCE [LARGE SCALE GENOMIC DNA]</scope>
    <source>
        <strain evidence="1 2">CECT 7948</strain>
    </source>
</reference>
<accession>A0A3D9MAW5</accession>
<evidence type="ECO:0000313" key="2">
    <source>
        <dbReference type="Proteomes" id="UP000256919"/>
    </source>
</evidence>
<comment type="caution">
    <text evidence="1">The sequence shown here is derived from an EMBL/GenBank/DDBJ whole genome shotgun (WGS) entry which is preliminary data.</text>
</comment>
<dbReference type="EMBL" id="QREI01000005">
    <property type="protein sequence ID" value="REE16985.1"/>
    <property type="molecule type" value="Genomic_DNA"/>
</dbReference>
<sequence length="224" mass="26218">MSKTTLLHYDKDAEKRFTKSIERVPELLNEVKSIFIAQKVDSTFKLSDLQRGNFVAIFDDYHKKEMNQYLPKADYNKYLQLCGINTDKLAELQAIYKKILDTKHGFYSENHEYWQSIEWRAGKLNPSLEAKMKEAPAKKEYSIDHFLKISKDTYKVNVNPEFFKLYLTNENQAEAMDVVTDQVKLCKRKKDSPATTIKIAGELVKDIDADYKITWNTEKILNIK</sequence>
<dbReference type="Proteomes" id="UP000256919">
    <property type="component" value="Unassembled WGS sequence"/>
</dbReference>
<keyword evidence="2" id="KW-1185">Reference proteome</keyword>
<gene>
    <name evidence="1" type="ORF">DFQ09_105198</name>
</gene>